<keyword evidence="1" id="KW-0678">Repressor</keyword>
<evidence type="ECO:0000313" key="7">
    <source>
        <dbReference type="EMBL" id="UOQ59130.1"/>
    </source>
</evidence>
<dbReference type="InterPro" id="IPR003012">
    <property type="entry name" value="Tet_transcr_reg_TetR"/>
</dbReference>
<dbReference type="PRINTS" id="PR00400">
    <property type="entry name" value="TETREPRESSOR"/>
</dbReference>
<keyword evidence="3 5" id="KW-0238">DNA-binding</keyword>
<feature type="DNA-binding region" description="H-T-H motif" evidence="5">
    <location>
        <begin position="44"/>
        <end position="63"/>
    </location>
</feature>
<evidence type="ECO:0000259" key="6">
    <source>
        <dbReference type="PROSITE" id="PS50977"/>
    </source>
</evidence>
<dbReference type="InterPro" id="IPR009057">
    <property type="entry name" value="Homeodomain-like_sf"/>
</dbReference>
<keyword evidence="4" id="KW-0804">Transcription</keyword>
<evidence type="ECO:0000256" key="4">
    <source>
        <dbReference type="ARBA" id="ARBA00023163"/>
    </source>
</evidence>
<dbReference type="InterPro" id="IPR001647">
    <property type="entry name" value="HTH_TetR"/>
</dbReference>
<reference evidence="7 8" key="1">
    <citation type="submission" date="2022-04" db="EMBL/GenBank/DDBJ databases">
        <title>Leucobacter sp. isolated from rhizosphere of onion.</title>
        <authorList>
            <person name="Won M."/>
            <person name="Lee C.-M."/>
            <person name="Woen H.-Y."/>
            <person name="Kwon S.-W."/>
        </authorList>
    </citation>
    <scope>NUCLEOTIDE SEQUENCE [LARGE SCALE GENOMIC DNA]</scope>
    <source>
        <strain evidence="7 8">H25R-14</strain>
    </source>
</reference>
<gene>
    <name evidence="7" type="ORF">MUN76_08670</name>
</gene>
<dbReference type="PANTHER" id="PTHR30055">
    <property type="entry name" value="HTH-TYPE TRANSCRIPTIONAL REGULATOR RUTR"/>
    <property type="match status" value="1"/>
</dbReference>
<protein>
    <submittedName>
        <fullName evidence="7">TetR/AcrR family transcriptional regulator</fullName>
    </submittedName>
</protein>
<evidence type="ECO:0000256" key="1">
    <source>
        <dbReference type="ARBA" id="ARBA00022491"/>
    </source>
</evidence>
<dbReference type="InterPro" id="IPR036271">
    <property type="entry name" value="Tet_transcr_reg_TetR-rel_C_sf"/>
</dbReference>
<evidence type="ECO:0000313" key="8">
    <source>
        <dbReference type="Proteomes" id="UP000831775"/>
    </source>
</evidence>
<proteinExistence type="predicted"/>
<feature type="domain" description="HTH tetR-type" evidence="6">
    <location>
        <begin position="22"/>
        <end position="81"/>
    </location>
</feature>
<dbReference type="PANTHER" id="PTHR30055:SF151">
    <property type="entry name" value="TRANSCRIPTIONAL REGULATORY PROTEIN"/>
    <property type="match status" value="1"/>
</dbReference>
<keyword evidence="2" id="KW-0805">Transcription regulation</keyword>
<evidence type="ECO:0000256" key="2">
    <source>
        <dbReference type="ARBA" id="ARBA00023015"/>
    </source>
</evidence>
<dbReference type="InterPro" id="IPR050109">
    <property type="entry name" value="HTH-type_TetR-like_transc_reg"/>
</dbReference>
<dbReference type="Gene3D" id="1.10.357.10">
    <property type="entry name" value="Tetracycline Repressor, domain 2"/>
    <property type="match status" value="1"/>
</dbReference>
<sequence>MSPATASPPPAGRPAGRPRAAVLSRERILQAAFAHSDERGADFTLAALARALGVRPSALHHYFANRDDLIAGMRGQLTLRVGDHGFDRIPWHEAAIPWARAYRDTLGRHPGIIAALATLPVDGEPESIADYNRIAEAFRRDGYPEHRIVPAIVALESFIIGSALDAIAPDDNLRPSRDPEAAPTLDAAERAARAQAAERGRSAAEDAFEFGLESLVAGLRWLGSDAGSGTDTGADAGSGAIS</sequence>
<keyword evidence="8" id="KW-1185">Reference proteome</keyword>
<dbReference type="SUPFAM" id="SSF46689">
    <property type="entry name" value="Homeodomain-like"/>
    <property type="match status" value="1"/>
</dbReference>
<dbReference type="EMBL" id="CP095043">
    <property type="protein sequence ID" value="UOQ59130.1"/>
    <property type="molecule type" value="Genomic_DNA"/>
</dbReference>
<evidence type="ECO:0000256" key="5">
    <source>
        <dbReference type="PROSITE-ProRule" id="PRU00335"/>
    </source>
</evidence>
<dbReference type="Proteomes" id="UP000831775">
    <property type="component" value="Chromosome"/>
</dbReference>
<accession>A0ABY4FS88</accession>
<dbReference type="Pfam" id="PF00440">
    <property type="entry name" value="TetR_N"/>
    <property type="match status" value="1"/>
</dbReference>
<name>A0ABY4FS88_9MICO</name>
<dbReference type="Pfam" id="PF02909">
    <property type="entry name" value="TetR_C_1"/>
    <property type="match status" value="1"/>
</dbReference>
<evidence type="ECO:0000256" key="3">
    <source>
        <dbReference type="ARBA" id="ARBA00023125"/>
    </source>
</evidence>
<dbReference type="RefSeq" id="WP_244683974.1">
    <property type="nucleotide sequence ID" value="NZ_CP095043.1"/>
</dbReference>
<dbReference type="SUPFAM" id="SSF48498">
    <property type="entry name" value="Tetracyclin repressor-like, C-terminal domain"/>
    <property type="match status" value="1"/>
</dbReference>
<dbReference type="PROSITE" id="PS50977">
    <property type="entry name" value="HTH_TETR_2"/>
    <property type="match status" value="1"/>
</dbReference>
<dbReference type="InterPro" id="IPR004111">
    <property type="entry name" value="Repressor_TetR_C"/>
</dbReference>
<organism evidence="7 8">
    <name type="scientific">Leucobacter rhizosphaerae</name>
    <dbReference type="NCBI Taxonomy" id="2932245"/>
    <lineage>
        <taxon>Bacteria</taxon>
        <taxon>Bacillati</taxon>
        <taxon>Actinomycetota</taxon>
        <taxon>Actinomycetes</taxon>
        <taxon>Micrococcales</taxon>
        <taxon>Microbacteriaceae</taxon>
        <taxon>Leucobacter</taxon>
    </lineage>
</organism>